<evidence type="ECO:0000313" key="5">
    <source>
        <dbReference type="EMBL" id="RXS97672.1"/>
    </source>
</evidence>
<dbReference type="Gene3D" id="3.40.640.10">
    <property type="entry name" value="Type I PLP-dependent aspartate aminotransferase-like (Major domain)"/>
    <property type="match status" value="1"/>
</dbReference>
<dbReference type="Gene3D" id="3.90.1150.10">
    <property type="entry name" value="Aspartate Aminotransferase, domain 1"/>
    <property type="match status" value="1"/>
</dbReference>
<dbReference type="EC" id="2.6.1.-" evidence="3"/>
<dbReference type="CDD" id="cd00609">
    <property type="entry name" value="AAT_like"/>
    <property type="match status" value="1"/>
</dbReference>
<comment type="cofactor">
    <cofactor evidence="1 3">
        <name>pyridoxal 5'-phosphate</name>
        <dbReference type="ChEBI" id="CHEBI:597326"/>
    </cofactor>
</comment>
<dbReference type="Pfam" id="PF00155">
    <property type="entry name" value="Aminotran_1_2"/>
    <property type="match status" value="1"/>
</dbReference>
<dbReference type="SUPFAM" id="SSF53383">
    <property type="entry name" value="PLP-dependent transferases"/>
    <property type="match status" value="1"/>
</dbReference>
<name>A0A4V1NVZ8_9BACT</name>
<dbReference type="PROSITE" id="PS00105">
    <property type="entry name" value="AA_TRANSFER_CLASS_1"/>
    <property type="match status" value="1"/>
</dbReference>
<evidence type="ECO:0000259" key="4">
    <source>
        <dbReference type="Pfam" id="PF00155"/>
    </source>
</evidence>
<sequence>MEFRPLHGGQLRALSARFGIPVSELLDFSANINPDGPPHAVQAALREAFADPSVLMDYPDFEEVELRKSLARYAGVHAEHVVVSNGFVPLLDAALRVLPVRRCLVSMPAFVEYRRTLERAGVAVMPHRGRSDENFRIDPGALFGRKCDSMLLANPQNPSGVLLSREALLQIVEEAARRNIVVFLDEAFIDYAPEATLSGEVERFSHLIVFRSVTKFFGMAGLRVAYALASREVSSRMQEAIAPWSITTLASLAAACAVQDEAYVQRTLARNAERRQRLQRRLEELRILFYPAAANFLLLRLHGSVDASAFWERMICEHRMVLRNCANYEALPPGHLRVAVRADAENERLLKALTGEMANFL</sequence>
<accession>A0A4V1NVZ8</accession>
<dbReference type="RefSeq" id="WP_129207451.1">
    <property type="nucleotide sequence ID" value="NZ_BMGU01000001.1"/>
</dbReference>
<organism evidence="5 6">
    <name type="scientific">Silvibacterium dinghuense</name>
    <dbReference type="NCBI Taxonomy" id="1560006"/>
    <lineage>
        <taxon>Bacteria</taxon>
        <taxon>Pseudomonadati</taxon>
        <taxon>Acidobacteriota</taxon>
        <taxon>Terriglobia</taxon>
        <taxon>Terriglobales</taxon>
        <taxon>Acidobacteriaceae</taxon>
        <taxon>Silvibacterium</taxon>
    </lineage>
</organism>
<evidence type="ECO:0000256" key="2">
    <source>
        <dbReference type="ARBA" id="ARBA00022898"/>
    </source>
</evidence>
<keyword evidence="6" id="KW-1185">Reference proteome</keyword>
<comment type="similarity">
    <text evidence="3">Belongs to the class-I pyridoxal-phosphate-dependent aminotransferase family.</text>
</comment>
<dbReference type="InterPro" id="IPR015421">
    <property type="entry name" value="PyrdxlP-dep_Trfase_major"/>
</dbReference>
<reference evidence="5 6" key="1">
    <citation type="journal article" date="2016" name="Int. J. Syst. Evol. Microbiol.">
        <title>Acidipila dinghuensis sp. nov., an acidobacterium isolated from forest soil.</title>
        <authorList>
            <person name="Jiang Y.W."/>
            <person name="Wang J."/>
            <person name="Chen M.H."/>
            <person name="Lv Y.Y."/>
            <person name="Qiu L.H."/>
        </authorList>
    </citation>
    <scope>NUCLEOTIDE SEQUENCE [LARGE SCALE GENOMIC DNA]</scope>
    <source>
        <strain evidence="5 6">DHOF10</strain>
    </source>
</reference>
<keyword evidence="3 5" id="KW-0808">Transferase</keyword>
<feature type="domain" description="Aminotransferase class I/classII large" evidence="4">
    <location>
        <begin position="24"/>
        <end position="353"/>
    </location>
</feature>
<dbReference type="Proteomes" id="UP000290253">
    <property type="component" value="Unassembled WGS sequence"/>
</dbReference>
<evidence type="ECO:0000256" key="3">
    <source>
        <dbReference type="RuleBase" id="RU000481"/>
    </source>
</evidence>
<protein>
    <recommendedName>
        <fullName evidence="3">Aminotransferase</fullName>
        <ecNumber evidence="3">2.6.1.-</ecNumber>
    </recommendedName>
</protein>
<dbReference type="OrthoDB" id="9813612at2"/>
<gene>
    <name evidence="5" type="ORF">ESZ00_07295</name>
</gene>
<dbReference type="InterPro" id="IPR015424">
    <property type="entry name" value="PyrdxlP-dep_Trfase"/>
</dbReference>
<dbReference type="InterPro" id="IPR015422">
    <property type="entry name" value="PyrdxlP-dep_Trfase_small"/>
</dbReference>
<dbReference type="GO" id="GO:0008483">
    <property type="term" value="F:transaminase activity"/>
    <property type="evidence" value="ECO:0007669"/>
    <property type="project" value="UniProtKB-KW"/>
</dbReference>
<dbReference type="PANTHER" id="PTHR42885">
    <property type="entry name" value="HISTIDINOL-PHOSPHATE AMINOTRANSFERASE-RELATED"/>
    <property type="match status" value="1"/>
</dbReference>
<keyword evidence="3 5" id="KW-0032">Aminotransferase</keyword>
<dbReference type="InterPro" id="IPR004838">
    <property type="entry name" value="NHTrfase_class1_PyrdxlP-BS"/>
</dbReference>
<dbReference type="InterPro" id="IPR004839">
    <property type="entry name" value="Aminotransferase_I/II_large"/>
</dbReference>
<evidence type="ECO:0000313" key="6">
    <source>
        <dbReference type="Proteomes" id="UP000290253"/>
    </source>
</evidence>
<proteinExistence type="inferred from homology"/>
<dbReference type="GO" id="GO:0030170">
    <property type="term" value="F:pyridoxal phosphate binding"/>
    <property type="evidence" value="ECO:0007669"/>
    <property type="project" value="InterPro"/>
</dbReference>
<dbReference type="EMBL" id="SDMK01000001">
    <property type="protein sequence ID" value="RXS97672.1"/>
    <property type="molecule type" value="Genomic_DNA"/>
</dbReference>
<dbReference type="AlphaFoldDB" id="A0A4V1NVZ8"/>
<dbReference type="PANTHER" id="PTHR42885:SF1">
    <property type="entry name" value="THREONINE-PHOSPHATE DECARBOXYLASE"/>
    <property type="match status" value="1"/>
</dbReference>
<evidence type="ECO:0000256" key="1">
    <source>
        <dbReference type="ARBA" id="ARBA00001933"/>
    </source>
</evidence>
<keyword evidence="2" id="KW-0663">Pyridoxal phosphate</keyword>
<comment type="caution">
    <text evidence="5">The sequence shown here is derived from an EMBL/GenBank/DDBJ whole genome shotgun (WGS) entry which is preliminary data.</text>
</comment>